<dbReference type="EMBL" id="JACOQK010000001">
    <property type="protein sequence ID" value="MBC5788277.1"/>
    <property type="molecule type" value="Genomic_DNA"/>
</dbReference>
<sequence>MKRNKKSIIVTGAAVMLAAAMALGGGTYAYLQGTTKDVVNNFNTNKVLVTLEEKTGSNYNIIPGTEQAKDPKVTVDNTVDSYVYAIVTDNTNGLVKYDIADGWTLLNGWDGEHTKVYYREVTKDAAAKEFSVLAGDKVAYDAALENSDMVNPDGTLKDGLNLTFTAHAIQKDGFASPEAAFETAYTTVDTSTDLTTALQEGKTAVLTTDIALDNAYLNASGEVNIIGNGHKLTAPTNSPQKDNNRIISITDQTEPTTINIKDVDLVGPTTGAYTRGISVGQSKNVTINIEDSSLSASYYAFNFAFGNENVEINCKNTTIQGWAAMNIHTPNMKATFENCTLIGLNDKGYNEDGWNDFATVVVDNADGNPSATGASGGVFTFKDCRIEANQTTGNKQYFMSIRAINTTVDVENCTFFVNGEQIAATQEALSPYVSVYEEALDSFQFTIH</sequence>
<gene>
    <name evidence="2" type="ORF">H8Z77_09650</name>
</gene>
<feature type="signal peptide" evidence="1">
    <location>
        <begin position="1"/>
        <end position="22"/>
    </location>
</feature>
<reference evidence="2 3" key="1">
    <citation type="submission" date="2020-08" db="EMBL/GenBank/DDBJ databases">
        <title>Genome public.</title>
        <authorList>
            <person name="Liu C."/>
            <person name="Sun Q."/>
        </authorList>
    </citation>
    <scope>NUCLEOTIDE SEQUENCE [LARGE SCALE GENOMIC DNA]</scope>
    <source>
        <strain evidence="2 3">NSJ-27</strain>
    </source>
</reference>
<evidence type="ECO:0008006" key="4">
    <source>
        <dbReference type="Google" id="ProtNLM"/>
    </source>
</evidence>
<accession>A0ABR7ITX7</accession>
<keyword evidence="1" id="KW-0732">Signal</keyword>
<evidence type="ECO:0000256" key="1">
    <source>
        <dbReference type="SAM" id="SignalP"/>
    </source>
</evidence>
<name>A0ABR7ITX7_9CLOT</name>
<dbReference type="Proteomes" id="UP000649151">
    <property type="component" value="Unassembled WGS sequence"/>
</dbReference>
<comment type="caution">
    <text evidence="2">The sequence shown here is derived from an EMBL/GenBank/DDBJ whole genome shotgun (WGS) entry which is preliminary data.</text>
</comment>
<evidence type="ECO:0000313" key="2">
    <source>
        <dbReference type="EMBL" id="MBC5788277.1"/>
    </source>
</evidence>
<organism evidence="2 3">
    <name type="scientific">Clostridium facile</name>
    <dbReference type="NCBI Taxonomy" id="2763035"/>
    <lineage>
        <taxon>Bacteria</taxon>
        <taxon>Bacillati</taxon>
        <taxon>Bacillota</taxon>
        <taxon>Clostridia</taxon>
        <taxon>Eubacteriales</taxon>
        <taxon>Clostridiaceae</taxon>
        <taxon>Clostridium</taxon>
    </lineage>
</organism>
<protein>
    <recommendedName>
        <fullName evidence="4">SipW-cognate class signal peptide</fullName>
    </recommendedName>
</protein>
<proteinExistence type="predicted"/>
<evidence type="ECO:0000313" key="3">
    <source>
        <dbReference type="Proteomes" id="UP000649151"/>
    </source>
</evidence>
<keyword evidence="3" id="KW-1185">Reference proteome</keyword>
<feature type="chain" id="PRO_5045164402" description="SipW-cognate class signal peptide" evidence="1">
    <location>
        <begin position="23"/>
        <end position="448"/>
    </location>
</feature>
<dbReference type="RefSeq" id="WP_069987888.1">
    <property type="nucleotide sequence ID" value="NZ_JACOQK010000001.1"/>
</dbReference>